<dbReference type="SUPFAM" id="SSF47336">
    <property type="entry name" value="ACP-like"/>
    <property type="match status" value="1"/>
</dbReference>
<organism evidence="2 3">
    <name type="scientific">Hoylesella loescheii DSM 19665 = JCM 12249 = ATCC 15930</name>
    <dbReference type="NCBI Taxonomy" id="1122985"/>
    <lineage>
        <taxon>Bacteria</taxon>
        <taxon>Pseudomonadati</taxon>
        <taxon>Bacteroidota</taxon>
        <taxon>Bacteroidia</taxon>
        <taxon>Bacteroidales</taxon>
        <taxon>Prevotellaceae</taxon>
        <taxon>Hoylesella</taxon>
    </lineage>
</organism>
<dbReference type="RefSeq" id="WP_018966711.1">
    <property type="nucleotide sequence ID" value="NZ_KB899211.1"/>
</dbReference>
<gene>
    <name evidence="2" type="ORF">HMPREF1991_02349</name>
</gene>
<dbReference type="Proteomes" id="UP000027442">
    <property type="component" value="Unassembled WGS sequence"/>
</dbReference>
<keyword evidence="3" id="KW-1185">Reference proteome</keyword>
<dbReference type="PATRIC" id="fig|1122985.7.peg.2435"/>
<dbReference type="AlphaFoldDB" id="A0A069QG49"/>
<reference evidence="2 3" key="1">
    <citation type="submission" date="2013-08" db="EMBL/GenBank/DDBJ databases">
        <authorList>
            <person name="Weinstock G."/>
            <person name="Sodergren E."/>
            <person name="Wylie T."/>
            <person name="Fulton L."/>
            <person name="Fulton R."/>
            <person name="Fronick C."/>
            <person name="O'Laughlin M."/>
            <person name="Godfrey J."/>
            <person name="Miner T."/>
            <person name="Herter B."/>
            <person name="Appelbaum E."/>
            <person name="Cordes M."/>
            <person name="Lek S."/>
            <person name="Wollam A."/>
            <person name="Pepin K.H."/>
            <person name="Palsikar V.B."/>
            <person name="Mitreva M."/>
            <person name="Wilson R.K."/>
        </authorList>
    </citation>
    <scope>NUCLEOTIDE SEQUENCE [LARGE SCALE GENOMIC DNA]</scope>
    <source>
        <strain evidence="2 3">ATCC 15930</strain>
    </source>
</reference>
<dbReference type="eggNOG" id="ENOG502ZGZT">
    <property type="taxonomic scope" value="Bacteria"/>
</dbReference>
<evidence type="ECO:0000259" key="1">
    <source>
        <dbReference type="PROSITE" id="PS50075"/>
    </source>
</evidence>
<dbReference type="InterPro" id="IPR009081">
    <property type="entry name" value="PP-bd_ACP"/>
</dbReference>
<dbReference type="InterPro" id="IPR036736">
    <property type="entry name" value="ACP-like_sf"/>
</dbReference>
<accession>A0A069QG49</accession>
<dbReference type="HOGENOM" id="CLU_2651452_0_0_10"/>
<dbReference type="PROSITE" id="PS50075">
    <property type="entry name" value="CARRIER"/>
    <property type="match status" value="1"/>
</dbReference>
<dbReference type="Pfam" id="PF00550">
    <property type="entry name" value="PP-binding"/>
    <property type="match status" value="1"/>
</dbReference>
<comment type="caution">
    <text evidence="2">The sequence shown here is derived from an EMBL/GenBank/DDBJ whole genome shotgun (WGS) entry which is preliminary data.</text>
</comment>
<proteinExistence type="predicted"/>
<dbReference type="EMBL" id="JNGW01000098">
    <property type="protein sequence ID" value="KDR51627.1"/>
    <property type="molecule type" value="Genomic_DNA"/>
</dbReference>
<evidence type="ECO:0000313" key="3">
    <source>
        <dbReference type="Proteomes" id="UP000027442"/>
    </source>
</evidence>
<feature type="domain" description="Carrier" evidence="1">
    <location>
        <begin position="1"/>
        <end position="71"/>
    </location>
</feature>
<dbReference type="Gene3D" id="1.10.1200.10">
    <property type="entry name" value="ACP-like"/>
    <property type="match status" value="1"/>
</dbReference>
<protein>
    <submittedName>
        <fullName evidence="2">Acyl carrier family protein</fullName>
    </submittedName>
</protein>
<name>A0A069QG49_HOYLO</name>
<sequence>MKEKIKTILEDALPLVDLDSEFLMAELDSLDVTTIMMLLSDRFNIQVDATDATPANFKSLDTLAEMVQRKMAGNA</sequence>
<evidence type="ECO:0000313" key="2">
    <source>
        <dbReference type="EMBL" id="KDR51627.1"/>
    </source>
</evidence>